<comment type="cofactor">
    <cofactor evidence="1">
        <name>Mn(2+)</name>
        <dbReference type="ChEBI" id="CHEBI:29035"/>
    </cofactor>
</comment>
<evidence type="ECO:0000313" key="17">
    <source>
        <dbReference type="Proteomes" id="UP001059480"/>
    </source>
</evidence>
<protein>
    <recommendedName>
        <fullName evidence="4 13">Phosphoribosylamine--glycine ligase</fullName>
        <ecNumber evidence="4 13">6.3.4.13</ecNumber>
    </recommendedName>
    <alternativeName>
        <fullName evidence="13">GARS</fullName>
    </alternativeName>
    <alternativeName>
        <fullName evidence="11 13">Glycinamide ribonucleotide synthetase</fullName>
    </alternativeName>
    <alternativeName>
        <fullName evidence="12 13">Phosphoribosylglycinamide synthetase</fullName>
    </alternativeName>
</protein>
<dbReference type="InterPro" id="IPR011761">
    <property type="entry name" value="ATP-grasp"/>
</dbReference>
<evidence type="ECO:0000313" key="16">
    <source>
        <dbReference type="EMBL" id="MCQ9209928.1"/>
    </source>
</evidence>
<evidence type="ECO:0000256" key="7">
    <source>
        <dbReference type="ARBA" id="ARBA00022755"/>
    </source>
</evidence>
<keyword evidence="7 13" id="KW-0658">Purine biosynthesis</keyword>
<evidence type="ECO:0000256" key="9">
    <source>
        <dbReference type="ARBA" id="ARBA00023211"/>
    </source>
</evidence>
<dbReference type="NCBIfam" id="TIGR00877">
    <property type="entry name" value="purD"/>
    <property type="match status" value="1"/>
</dbReference>
<reference evidence="16" key="3">
    <citation type="journal article" date="2023" name="Microbiol. Resour. Announc.">
        <title>Draft Genome Sequence of Granulicatella sp. Strain S8, Isolated from a Marine Fish, Seriola quinqueradiata.</title>
        <authorList>
            <person name="Lee M."/>
            <person name="Farooq A."/>
            <person name="Jeong J.B."/>
            <person name="Jung M.Y."/>
        </authorList>
    </citation>
    <scope>NUCLEOTIDE SEQUENCE</scope>
    <source>
        <strain evidence="16">S8</strain>
    </source>
</reference>
<dbReference type="InterPro" id="IPR011054">
    <property type="entry name" value="Rudment_hybrid_motif"/>
</dbReference>
<evidence type="ECO:0000256" key="13">
    <source>
        <dbReference type="HAMAP-Rule" id="MF_00138"/>
    </source>
</evidence>
<dbReference type="Pfam" id="PF02843">
    <property type="entry name" value="GARS_C"/>
    <property type="match status" value="1"/>
</dbReference>
<dbReference type="SMART" id="SM01209">
    <property type="entry name" value="GARS_A"/>
    <property type="match status" value="1"/>
</dbReference>
<keyword evidence="8 14" id="KW-0067">ATP-binding</keyword>
<name>A0ABT1WP32_9LACT</name>
<dbReference type="InterPro" id="IPR016185">
    <property type="entry name" value="PreATP-grasp_dom_sf"/>
</dbReference>
<dbReference type="Pfam" id="PF02844">
    <property type="entry name" value="GARS_N"/>
    <property type="match status" value="1"/>
</dbReference>
<dbReference type="PROSITE" id="PS50975">
    <property type="entry name" value="ATP_GRASP"/>
    <property type="match status" value="1"/>
</dbReference>
<dbReference type="InterPro" id="IPR020559">
    <property type="entry name" value="PRibGlycinamide_synth_CS"/>
</dbReference>
<comment type="catalytic activity">
    <reaction evidence="13">
        <text>5-phospho-beta-D-ribosylamine + glycine + ATP = N(1)-(5-phospho-beta-D-ribosyl)glycinamide + ADP + phosphate + H(+)</text>
        <dbReference type="Rhea" id="RHEA:17453"/>
        <dbReference type="ChEBI" id="CHEBI:15378"/>
        <dbReference type="ChEBI" id="CHEBI:30616"/>
        <dbReference type="ChEBI" id="CHEBI:43474"/>
        <dbReference type="ChEBI" id="CHEBI:57305"/>
        <dbReference type="ChEBI" id="CHEBI:58681"/>
        <dbReference type="ChEBI" id="CHEBI:143788"/>
        <dbReference type="ChEBI" id="CHEBI:456216"/>
        <dbReference type="EC" id="6.3.4.13"/>
    </reaction>
</comment>
<keyword evidence="17" id="KW-1185">Reference proteome</keyword>
<proteinExistence type="inferred from homology"/>
<dbReference type="Gene3D" id="3.90.600.10">
    <property type="entry name" value="Phosphoribosylglycinamide synthetase, C-terminal domain"/>
    <property type="match status" value="1"/>
</dbReference>
<dbReference type="PROSITE" id="PS00184">
    <property type="entry name" value="GARS"/>
    <property type="match status" value="1"/>
</dbReference>
<evidence type="ECO:0000256" key="5">
    <source>
        <dbReference type="ARBA" id="ARBA00022598"/>
    </source>
</evidence>
<comment type="caution">
    <text evidence="16">The sequence shown here is derived from an EMBL/GenBank/DDBJ whole genome shotgun (WGS) entry which is preliminary data.</text>
</comment>
<evidence type="ECO:0000256" key="1">
    <source>
        <dbReference type="ARBA" id="ARBA00001936"/>
    </source>
</evidence>
<dbReference type="Gene3D" id="3.30.1490.20">
    <property type="entry name" value="ATP-grasp fold, A domain"/>
    <property type="match status" value="1"/>
</dbReference>
<dbReference type="PANTHER" id="PTHR43472:SF1">
    <property type="entry name" value="PHOSPHORIBOSYLAMINE--GLYCINE LIGASE, CHLOROPLASTIC"/>
    <property type="match status" value="1"/>
</dbReference>
<dbReference type="EC" id="6.3.4.13" evidence="4 13"/>
<comment type="pathway">
    <text evidence="3 13">Purine metabolism; IMP biosynthesis via de novo pathway; N(1)-(5-phospho-D-ribosyl)glycinamide from 5-phospho-alpha-D-ribose 1-diphosphate: step 2/2.</text>
</comment>
<evidence type="ECO:0000256" key="8">
    <source>
        <dbReference type="ARBA" id="ARBA00022840"/>
    </source>
</evidence>
<comment type="similarity">
    <text evidence="10 13">Belongs to the GARS family.</text>
</comment>
<evidence type="ECO:0000256" key="6">
    <source>
        <dbReference type="ARBA" id="ARBA00022741"/>
    </source>
</evidence>
<dbReference type="HAMAP" id="MF_00138">
    <property type="entry name" value="GARS"/>
    <property type="match status" value="1"/>
</dbReference>
<dbReference type="SUPFAM" id="SSF52440">
    <property type="entry name" value="PreATP-grasp domain"/>
    <property type="match status" value="1"/>
</dbReference>
<dbReference type="EMBL" id="JANHNZ010000003">
    <property type="protein sequence ID" value="MCQ9209928.1"/>
    <property type="molecule type" value="Genomic_DNA"/>
</dbReference>
<evidence type="ECO:0000259" key="15">
    <source>
        <dbReference type="PROSITE" id="PS50975"/>
    </source>
</evidence>
<dbReference type="PANTHER" id="PTHR43472">
    <property type="entry name" value="PHOSPHORIBOSYLAMINE--GLYCINE LIGASE"/>
    <property type="match status" value="1"/>
</dbReference>
<dbReference type="GO" id="GO:0004637">
    <property type="term" value="F:phosphoribosylamine-glycine ligase activity"/>
    <property type="evidence" value="ECO:0007669"/>
    <property type="project" value="UniProtKB-EC"/>
</dbReference>
<organism evidence="16 17">
    <name type="scientific">Granulicatella seriolae</name>
    <dbReference type="NCBI Taxonomy" id="2967226"/>
    <lineage>
        <taxon>Bacteria</taxon>
        <taxon>Bacillati</taxon>
        <taxon>Bacillota</taxon>
        <taxon>Bacilli</taxon>
        <taxon>Lactobacillales</taxon>
        <taxon>Carnobacteriaceae</taxon>
        <taxon>Granulicatella</taxon>
    </lineage>
</organism>
<reference evidence="16" key="1">
    <citation type="submission" date="2022-07" db="EMBL/GenBank/DDBJ databases">
        <authorList>
            <person name="Jung M.-Y."/>
            <person name="Lee M."/>
        </authorList>
    </citation>
    <scope>NUCLEOTIDE SEQUENCE</scope>
    <source>
        <strain evidence="16">S8</strain>
    </source>
</reference>
<dbReference type="InterPro" id="IPR000115">
    <property type="entry name" value="PRibGlycinamide_synth"/>
</dbReference>
<keyword evidence="9" id="KW-0464">Manganese</keyword>
<dbReference type="SUPFAM" id="SSF51246">
    <property type="entry name" value="Rudiment single hybrid motif"/>
    <property type="match status" value="1"/>
</dbReference>
<evidence type="ECO:0000256" key="10">
    <source>
        <dbReference type="ARBA" id="ARBA00038345"/>
    </source>
</evidence>
<evidence type="ECO:0000256" key="2">
    <source>
        <dbReference type="ARBA" id="ARBA00001946"/>
    </source>
</evidence>
<dbReference type="InterPro" id="IPR020562">
    <property type="entry name" value="PRibGlycinamide_synth_N"/>
</dbReference>
<keyword evidence="6 14" id="KW-0547">Nucleotide-binding</keyword>
<accession>A0ABT1WP32</accession>
<dbReference type="InterPro" id="IPR020561">
    <property type="entry name" value="PRibGlycinamid_synth_ATP-grasp"/>
</dbReference>
<evidence type="ECO:0000256" key="14">
    <source>
        <dbReference type="PROSITE-ProRule" id="PRU00409"/>
    </source>
</evidence>
<gene>
    <name evidence="13 16" type="primary">purD</name>
    <name evidence="16" type="ORF">NPA36_05120</name>
</gene>
<dbReference type="Gene3D" id="3.40.50.20">
    <property type="match status" value="1"/>
</dbReference>
<evidence type="ECO:0000256" key="11">
    <source>
        <dbReference type="ARBA" id="ARBA00042242"/>
    </source>
</evidence>
<feature type="domain" description="ATP-grasp" evidence="15">
    <location>
        <begin position="108"/>
        <end position="316"/>
    </location>
</feature>
<evidence type="ECO:0000256" key="3">
    <source>
        <dbReference type="ARBA" id="ARBA00005174"/>
    </source>
</evidence>
<keyword evidence="5 13" id="KW-0436">Ligase</keyword>
<dbReference type="Pfam" id="PF01071">
    <property type="entry name" value="GARS_A"/>
    <property type="match status" value="1"/>
</dbReference>
<evidence type="ECO:0000256" key="12">
    <source>
        <dbReference type="ARBA" id="ARBA00042864"/>
    </source>
</evidence>
<reference evidence="16" key="2">
    <citation type="journal article" date="2023" name="Curr. Microbiol.">
        <title>Granulicatella seriolae sp. nov., a Novel Facultative Anaerobe Isolated from Yellowtail Marine Fish.</title>
        <authorList>
            <person name="Lee M."/>
            <person name="Choi Y.J."/>
            <person name="Farooq A."/>
            <person name="Jeong J.B."/>
            <person name="Jung M.Y."/>
        </authorList>
    </citation>
    <scope>NUCLEOTIDE SEQUENCE</scope>
    <source>
        <strain evidence="16">S8</strain>
    </source>
</reference>
<dbReference type="Proteomes" id="UP001059480">
    <property type="component" value="Unassembled WGS sequence"/>
</dbReference>
<dbReference type="InterPro" id="IPR013815">
    <property type="entry name" value="ATP_grasp_subdomain_1"/>
</dbReference>
<dbReference type="Gene3D" id="3.30.470.20">
    <property type="entry name" value="ATP-grasp fold, B domain"/>
    <property type="match status" value="1"/>
</dbReference>
<sequence length="428" mass="46504">MKLLVIGSGGREHAIAKKLLESPLVKAVYCAKGNARMVLDGIQIVDIDETDATSLVAFAQEQEIAWTFFGPEIPLFHGVSDAFYEAGLQVFAPSKAAAKIEYSKDFAKQLMHKYKIPTATSATFIDFQEAKAYIEKVGLPIVIKADGLAAGKGVVVAFDMDEAVEALSSMLIDESYKGSNQEAVVLVEEFLEGEEISIFAFVDEDKAYFAGISQDHKRAFTNDLGPNTGGMGAYSPVPHYGQEIIDETMKKVVQPLIKGLMEEGSPYHGVLYVGLMVTKEGIKVIEFNARFGDPETQVVLQRLDSDLAKIISDILSGYNPTIKWKSHGVSLGVVVAAEGYPNSYESGFSLGTLQVPNGSQLQLFAAGVTKGTDDTHFNAKGGRLFLVGSEGDTIEEAQQRVYSYLQDTAIPHTFYRTDIGKKALQAKL</sequence>
<dbReference type="SUPFAM" id="SSF56059">
    <property type="entry name" value="Glutathione synthetase ATP-binding domain-like"/>
    <property type="match status" value="1"/>
</dbReference>
<evidence type="ECO:0000256" key="4">
    <source>
        <dbReference type="ARBA" id="ARBA00013255"/>
    </source>
</evidence>
<dbReference type="InterPro" id="IPR020560">
    <property type="entry name" value="PRibGlycinamide_synth_C-dom"/>
</dbReference>
<comment type="cofactor">
    <cofactor evidence="2">
        <name>Mg(2+)</name>
        <dbReference type="ChEBI" id="CHEBI:18420"/>
    </cofactor>
</comment>
<dbReference type="InterPro" id="IPR037123">
    <property type="entry name" value="PRibGlycinamide_synth_C_sf"/>
</dbReference>
<dbReference type="SMART" id="SM01210">
    <property type="entry name" value="GARS_C"/>
    <property type="match status" value="1"/>
</dbReference>
<dbReference type="RefSeq" id="WP_256945034.1">
    <property type="nucleotide sequence ID" value="NZ_JANHNZ010000003.1"/>
</dbReference>